<comment type="subcellular location">
    <subcellularLocation>
        <location evidence="5">Nucleus inner membrane</location>
        <topology evidence="5">Single-pass type II membrane protein</topology>
    </subcellularLocation>
</comment>
<feature type="region of interest" description="Disordered" evidence="7">
    <location>
        <begin position="39"/>
        <end position="61"/>
    </location>
</feature>
<evidence type="ECO:0000256" key="3">
    <source>
        <dbReference type="ARBA" id="ARBA00023054"/>
    </source>
</evidence>
<name>A0A4W5PCU0_9TELE</name>
<dbReference type="PANTHER" id="PTHR12911:SF22">
    <property type="entry name" value="SUN DOMAIN-CONTAINING PROTEIN 2"/>
    <property type="match status" value="1"/>
</dbReference>
<feature type="compositionally biased region" description="Low complexity" evidence="7">
    <location>
        <begin position="49"/>
        <end position="58"/>
    </location>
</feature>
<reference evidence="10" key="3">
    <citation type="submission" date="2025-09" db="UniProtKB">
        <authorList>
            <consortium name="Ensembl"/>
        </authorList>
    </citation>
    <scope>IDENTIFICATION</scope>
</reference>
<evidence type="ECO:0000259" key="9">
    <source>
        <dbReference type="PROSITE" id="PS51469"/>
    </source>
</evidence>
<keyword evidence="11" id="KW-1185">Reference proteome</keyword>
<dbReference type="GO" id="GO:0005637">
    <property type="term" value="C:nuclear inner membrane"/>
    <property type="evidence" value="ECO:0007669"/>
    <property type="project" value="UniProtKB-SubCell"/>
</dbReference>
<dbReference type="PANTHER" id="PTHR12911">
    <property type="entry name" value="SAD1/UNC-84-LIKE PROTEIN-RELATED"/>
    <property type="match status" value="1"/>
</dbReference>
<evidence type="ECO:0000256" key="7">
    <source>
        <dbReference type="SAM" id="MobiDB-lite"/>
    </source>
</evidence>
<dbReference type="GeneTree" id="ENSGT00940000160024"/>
<evidence type="ECO:0000313" key="11">
    <source>
        <dbReference type="Proteomes" id="UP000314982"/>
    </source>
</evidence>
<dbReference type="AlphaFoldDB" id="A0A4W5PCU0"/>
<evidence type="ECO:0000256" key="8">
    <source>
        <dbReference type="SAM" id="Phobius"/>
    </source>
</evidence>
<protein>
    <recommendedName>
        <fullName evidence="9">SUN domain-containing protein</fullName>
    </recommendedName>
</protein>
<dbReference type="InterPro" id="IPR012919">
    <property type="entry name" value="SUN_dom"/>
</dbReference>
<evidence type="ECO:0000256" key="1">
    <source>
        <dbReference type="ARBA" id="ARBA00022692"/>
    </source>
</evidence>
<keyword evidence="3 6" id="KW-0175">Coiled coil</keyword>
<dbReference type="Proteomes" id="UP000314982">
    <property type="component" value="Unassembled WGS sequence"/>
</dbReference>
<evidence type="ECO:0000256" key="2">
    <source>
        <dbReference type="ARBA" id="ARBA00022989"/>
    </source>
</evidence>
<evidence type="ECO:0000256" key="5">
    <source>
        <dbReference type="ARBA" id="ARBA00037816"/>
    </source>
</evidence>
<dbReference type="Pfam" id="PF07738">
    <property type="entry name" value="Sad1_UNC"/>
    <property type="match status" value="1"/>
</dbReference>
<reference evidence="10" key="2">
    <citation type="submission" date="2025-08" db="UniProtKB">
        <authorList>
            <consortium name="Ensembl"/>
        </authorList>
    </citation>
    <scope>IDENTIFICATION</scope>
</reference>
<reference evidence="11" key="1">
    <citation type="submission" date="2018-06" db="EMBL/GenBank/DDBJ databases">
        <title>Genome assembly of Danube salmon.</title>
        <authorList>
            <person name="Macqueen D.J."/>
            <person name="Gundappa M.K."/>
        </authorList>
    </citation>
    <scope>NUCLEOTIDE SEQUENCE [LARGE SCALE GENOMIC DNA]</scope>
</reference>
<keyword evidence="2 8" id="KW-1133">Transmembrane helix</keyword>
<dbReference type="FunFam" id="2.60.120.260:FF:000009">
    <property type="entry name" value="SUN domain-containing protein 1 isoform X1"/>
    <property type="match status" value="1"/>
</dbReference>
<dbReference type="GO" id="GO:0043495">
    <property type="term" value="F:protein-membrane adaptor activity"/>
    <property type="evidence" value="ECO:0007669"/>
    <property type="project" value="TreeGrafter"/>
</dbReference>
<accession>A0A4W5PCU0</accession>
<dbReference type="Gene3D" id="2.60.120.260">
    <property type="entry name" value="Galactose-binding domain-like"/>
    <property type="match status" value="1"/>
</dbReference>
<keyword evidence="1 8" id="KW-0812">Transmembrane</keyword>
<feature type="coiled-coil region" evidence="6">
    <location>
        <begin position="227"/>
        <end position="261"/>
    </location>
</feature>
<dbReference type="SUPFAM" id="SSF49785">
    <property type="entry name" value="Galactose-binding domain-like"/>
    <property type="match status" value="1"/>
</dbReference>
<organism evidence="10 11">
    <name type="scientific">Hucho hucho</name>
    <name type="common">huchen</name>
    <dbReference type="NCBI Taxonomy" id="62062"/>
    <lineage>
        <taxon>Eukaryota</taxon>
        <taxon>Metazoa</taxon>
        <taxon>Chordata</taxon>
        <taxon>Craniata</taxon>
        <taxon>Vertebrata</taxon>
        <taxon>Euteleostomi</taxon>
        <taxon>Actinopterygii</taxon>
        <taxon>Neopterygii</taxon>
        <taxon>Teleostei</taxon>
        <taxon>Protacanthopterygii</taxon>
        <taxon>Salmoniformes</taxon>
        <taxon>Salmonidae</taxon>
        <taxon>Salmoninae</taxon>
        <taxon>Hucho</taxon>
    </lineage>
</organism>
<evidence type="ECO:0000313" key="10">
    <source>
        <dbReference type="Ensembl" id="ENSHHUP00000061272.1"/>
    </source>
</evidence>
<dbReference type="InterPro" id="IPR008979">
    <property type="entry name" value="Galactose-bd-like_sf"/>
</dbReference>
<proteinExistence type="predicted"/>
<dbReference type="InterPro" id="IPR045119">
    <property type="entry name" value="SUN1-5"/>
</dbReference>
<dbReference type="STRING" id="62062.ENSHHUP00000061272"/>
<sequence length="543" mass="60999">MPRRSARLVTGGYYNQSSDDESSFSISYREGLVRVFNRKRAGGHKDSSRSSQASSTVSATNFTNERNINANDIDLAPTLRATQRRQTFLSPPSVAPSVALEPSLSVSSMSYSSGYCSEEPQRLRTCSSRSFVSGIGTRTGASCTRSWLPSWLPSWFAILLFLLPFLLTFAVFLFSTAFPTMNLNLMTRPTQPDPRLDLTQKTTHGTPIMNSAFEMKMDTILREIEIMKQKEKQQRDISEMLQRMTKDLRCMKTEIDDMRVRVDSVDFESVSFDRRLDQEATEFSKQVADLQEHLLFTRGRVRALEDVSGTLQHQVTSIKNQPPPALTPTNTHLTPESEEAMGKWLRDRLAQDERQDVKQVVKDCSRPLADKMPNFALESQGGSIVTSRCSKTYKTGSAQVSFLGIPLWSPSESPRTVIQGQLVQPGKCWPFRGAQGTMTVALSHPVHVTHVTMEHISTAVSPTGHIDSAPKDFAVYGMTTDSEEGTLLETFMFNQAGDPIQTFKLPNPNSVYRYVELRILSNWGHQDYTCVYRFRVHGKMPSA</sequence>
<feature type="domain" description="SUN" evidence="9">
    <location>
        <begin position="381"/>
        <end position="541"/>
    </location>
</feature>
<evidence type="ECO:0000256" key="4">
    <source>
        <dbReference type="ARBA" id="ARBA00023136"/>
    </source>
</evidence>
<evidence type="ECO:0000256" key="6">
    <source>
        <dbReference type="SAM" id="Coils"/>
    </source>
</evidence>
<dbReference type="GO" id="GO:0034993">
    <property type="term" value="C:meiotic nuclear membrane microtubule tethering complex"/>
    <property type="evidence" value="ECO:0007669"/>
    <property type="project" value="TreeGrafter"/>
</dbReference>
<dbReference type="PROSITE" id="PS51469">
    <property type="entry name" value="SUN"/>
    <property type="match status" value="1"/>
</dbReference>
<dbReference type="Ensembl" id="ENSHHUT00000063352.1">
    <property type="protein sequence ID" value="ENSHHUP00000061272.1"/>
    <property type="gene ID" value="ENSHHUG00000036315.1"/>
</dbReference>
<keyword evidence="4 8" id="KW-0472">Membrane</keyword>
<feature type="transmembrane region" description="Helical" evidence="8">
    <location>
        <begin position="155"/>
        <end position="178"/>
    </location>
</feature>